<feature type="domain" description="Plant heme peroxidase family profile" evidence="4">
    <location>
        <begin position="26"/>
        <end position="158"/>
    </location>
</feature>
<name>A0ABN9XFS5_9DINO</name>
<dbReference type="PRINTS" id="PR00458">
    <property type="entry name" value="PEROXIDASE"/>
</dbReference>
<keyword evidence="6" id="KW-1185">Reference proteome</keyword>
<gene>
    <name evidence="5" type="ORF">PCOR1329_LOCUS76271</name>
</gene>
<dbReference type="Proteomes" id="UP001189429">
    <property type="component" value="Unassembled WGS sequence"/>
</dbReference>
<feature type="compositionally biased region" description="Gly residues" evidence="3">
    <location>
        <begin position="187"/>
        <end position="196"/>
    </location>
</feature>
<protein>
    <recommendedName>
        <fullName evidence="4">Plant heme peroxidase family profile domain-containing protein</fullName>
    </recommendedName>
</protein>
<dbReference type="PANTHER" id="PTHR31356:SF66">
    <property type="entry name" value="CATALASE-PEROXIDASE"/>
    <property type="match status" value="1"/>
</dbReference>
<dbReference type="InterPro" id="IPR002016">
    <property type="entry name" value="Haem_peroxidase"/>
</dbReference>
<dbReference type="Gene3D" id="1.10.520.10">
    <property type="match status" value="1"/>
</dbReference>
<dbReference type="EMBL" id="CAUYUJ010020469">
    <property type="protein sequence ID" value="CAK0898403.1"/>
    <property type="molecule type" value="Genomic_DNA"/>
</dbReference>
<evidence type="ECO:0000313" key="5">
    <source>
        <dbReference type="EMBL" id="CAK0898403.1"/>
    </source>
</evidence>
<dbReference type="PROSITE" id="PS50873">
    <property type="entry name" value="PEROXIDASE_4"/>
    <property type="match status" value="1"/>
</dbReference>
<feature type="region of interest" description="Disordered" evidence="3">
    <location>
        <begin position="165"/>
        <end position="226"/>
    </location>
</feature>
<proteinExistence type="inferred from homology"/>
<dbReference type="InterPro" id="IPR044831">
    <property type="entry name" value="Ccp1-like"/>
</dbReference>
<dbReference type="InterPro" id="IPR010255">
    <property type="entry name" value="Haem_peroxidase_sf"/>
</dbReference>
<dbReference type="Pfam" id="PF00141">
    <property type="entry name" value="peroxidase"/>
    <property type="match status" value="1"/>
</dbReference>
<dbReference type="PANTHER" id="PTHR31356">
    <property type="entry name" value="THYLAKOID LUMENAL 29 KDA PROTEIN, CHLOROPLASTIC-RELATED"/>
    <property type="match status" value="1"/>
</dbReference>
<feature type="compositionally biased region" description="Basic and acidic residues" evidence="3">
    <location>
        <begin position="210"/>
        <end position="219"/>
    </location>
</feature>
<dbReference type="PRINTS" id="PR00459">
    <property type="entry name" value="ASPEROXIDASE"/>
</dbReference>
<accession>A0ABN9XFS5</accession>
<evidence type="ECO:0000256" key="1">
    <source>
        <dbReference type="ARBA" id="ARBA00023002"/>
    </source>
</evidence>
<reference evidence="5" key="1">
    <citation type="submission" date="2023-10" db="EMBL/GenBank/DDBJ databases">
        <authorList>
            <person name="Chen Y."/>
            <person name="Shah S."/>
            <person name="Dougan E. K."/>
            <person name="Thang M."/>
            <person name="Chan C."/>
        </authorList>
    </citation>
    <scope>NUCLEOTIDE SEQUENCE [LARGE SCALE GENOMIC DNA]</scope>
</reference>
<keyword evidence="1" id="KW-0560">Oxidoreductase</keyword>
<evidence type="ECO:0000256" key="2">
    <source>
        <dbReference type="RuleBase" id="RU004241"/>
    </source>
</evidence>
<feature type="non-terminal residue" evidence="5">
    <location>
        <position position="1"/>
    </location>
</feature>
<evidence type="ECO:0000313" key="6">
    <source>
        <dbReference type="Proteomes" id="UP001189429"/>
    </source>
</evidence>
<dbReference type="InterPro" id="IPR002207">
    <property type="entry name" value="Peroxidase_I"/>
</dbReference>
<evidence type="ECO:0000256" key="3">
    <source>
        <dbReference type="SAM" id="MobiDB-lite"/>
    </source>
</evidence>
<comment type="caution">
    <text evidence="5">The sequence shown here is derived from an EMBL/GenBank/DDBJ whole genome shotgun (WGS) entry which is preliminary data.</text>
</comment>
<comment type="similarity">
    <text evidence="2">Belongs to the peroxidase family.</text>
</comment>
<organism evidence="5 6">
    <name type="scientific">Prorocentrum cordatum</name>
    <dbReference type="NCBI Taxonomy" id="2364126"/>
    <lineage>
        <taxon>Eukaryota</taxon>
        <taxon>Sar</taxon>
        <taxon>Alveolata</taxon>
        <taxon>Dinophyceae</taxon>
        <taxon>Prorocentrales</taxon>
        <taxon>Prorocentraceae</taxon>
        <taxon>Prorocentrum</taxon>
    </lineage>
</organism>
<sequence length="226" mass="23913">GIAISTQAVLAHCDSGNSRWIMSCFECFAGICGGGAYSKKKAALKKAKGLVVELVKSKSCAPILVRTAWHDSGTYDKANAGKPWPNAGGAIGSIITDHEILAAPNAGLQKAITSYLQPIKDACGDDISWADLIQLASATGIEVEGGPKIPMKYGRVDGVPTELQPPPFGHRCPQRRPHSRPSLRGPLGHGEGGLHGGDQVHHPRLPVHGELSDGRRPLLDEELDEV</sequence>
<feature type="compositionally biased region" description="Basic residues" evidence="3">
    <location>
        <begin position="172"/>
        <end position="181"/>
    </location>
</feature>
<dbReference type="SUPFAM" id="SSF48113">
    <property type="entry name" value="Heme-dependent peroxidases"/>
    <property type="match status" value="1"/>
</dbReference>
<evidence type="ECO:0000259" key="4">
    <source>
        <dbReference type="PROSITE" id="PS50873"/>
    </source>
</evidence>